<dbReference type="Pfam" id="PF10145">
    <property type="entry name" value="PhageMin_Tail"/>
    <property type="match status" value="1"/>
</dbReference>
<evidence type="ECO:0000313" key="5">
    <source>
        <dbReference type="EMBL" id="MBF2715733.1"/>
    </source>
</evidence>
<comment type="caution">
    <text evidence="5">The sequence shown here is derived from an EMBL/GenBank/DDBJ whole genome shotgun (WGS) entry which is preliminary data.</text>
</comment>
<feature type="region of interest" description="Disordered" evidence="3">
    <location>
        <begin position="729"/>
        <end position="753"/>
    </location>
</feature>
<proteinExistence type="predicted"/>
<evidence type="ECO:0000256" key="3">
    <source>
        <dbReference type="SAM" id="MobiDB-lite"/>
    </source>
</evidence>
<dbReference type="NCBIfam" id="TIGR01760">
    <property type="entry name" value="tape_meas_TP901"/>
    <property type="match status" value="1"/>
</dbReference>
<dbReference type="AlphaFoldDB" id="A0AAE2RC50"/>
<evidence type="ECO:0000259" key="4">
    <source>
        <dbReference type="Pfam" id="PF10145"/>
    </source>
</evidence>
<evidence type="ECO:0000256" key="2">
    <source>
        <dbReference type="SAM" id="Coils"/>
    </source>
</evidence>
<dbReference type="RefSeq" id="WP_194416747.1">
    <property type="nucleotide sequence ID" value="NZ_JACXXJ020000005.1"/>
</dbReference>
<dbReference type="PANTHER" id="PTHR37813:SF1">
    <property type="entry name" value="FELS-2 PROPHAGE PROTEIN"/>
    <property type="match status" value="1"/>
</dbReference>
<feature type="coiled-coil region" evidence="2">
    <location>
        <begin position="204"/>
        <end position="231"/>
    </location>
</feature>
<gene>
    <name evidence="5" type="ORF">IEI95_016055</name>
</gene>
<feature type="compositionally biased region" description="Polar residues" evidence="3">
    <location>
        <begin position="736"/>
        <end position="753"/>
    </location>
</feature>
<keyword evidence="1" id="KW-1188">Viral release from host cell</keyword>
<name>A0AAE2RC50_AGRVI</name>
<accession>A0AAE2RC50</accession>
<dbReference type="PANTHER" id="PTHR37813">
    <property type="entry name" value="FELS-2 PROPHAGE PROTEIN"/>
    <property type="match status" value="1"/>
</dbReference>
<feature type="compositionally biased region" description="Basic and acidic residues" evidence="3">
    <location>
        <begin position="1"/>
        <end position="13"/>
    </location>
</feature>
<evidence type="ECO:0000313" key="6">
    <source>
        <dbReference type="Proteomes" id="UP000655037"/>
    </source>
</evidence>
<organism evidence="5 6">
    <name type="scientific">Agrobacterium vitis</name>
    <name type="common">Rhizobium vitis</name>
    <dbReference type="NCBI Taxonomy" id="373"/>
    <lineage>
        <taxon>Bacteria</taxon>
        <taxon>Pseudomonadati</taxon>
        <taxon>Pseudomonadota</taxon>
        <taxon>Alphaproteobacteria</taxon>
        <taxon>Hyphomicrobiales</taxon>
        <taxon>Rhizobiaceae</taxon>
        <taxon>Rhizobium/Agrobacterium group</taxon>
        <taxon>Agrobacterium</taxon>
    </lineage>
</organism>
<feature type="domain" description="Phage tail tape measure protein" evidence="4">
    <location>
        <begin position="292"/>
        <end position="473"/>
    </location>
</feature>
<feature type="compositionally biased region" description="Low complexity" evidence="3">
    <location>
        <begin position="15"/>
        <end position="28"/>
    </location>
</feature>
<reference evidence="5" key="1">
    <citation type="submission" date="2020-11" db="EMBL/GenBank/DDBJ databases">
        <title>Agrobacterium vitis strain K377 genome.</title>
        <authorList>
            <person name="Xi H."/>
        </authorList>
    </citation>
    <scope>NUCLEOTIDE SEQUENCE</scope>
    <source>
        <strain evidence="5">K377</strain>
    </source>
</reference>
<keyword evidence="2" id="KW-0175">Coiled coil</keyword>
<dbReference type="InterPro" id="IPR010090">
    <property type="entry name" value="Phage_tape_meas"/>
</dbReference>
<sequence length="753" mass="80171">MMAEPRRSRKPVDDPLGQALAGPAPAVPEVSPTPKATLVDLDAFTTSVGEVYYSPDADDEERDPVVNYDDDLAGSRSYALVHKPKVDGVLLSTVTMRLPEQQDIDDFYSGEISGTRAMLARLTGLHPVVIKRLKWPDAEAVFQLYRDVVPSFMIGNDPLSKLQASLVVDLVDKTGAKTSAVIGNMSRLQKAERDYMLSSKGLRLSNKDRAMERLMMERQAAEEARLAQMKETHARSVASRAAVIGRLASGVAIAGAAAGKAYVDFAELERRVNRIVINADKGADAIQPTIAKLQEVASTTKMAFSDVVEGLETLVSSGRSLDEAMQFLPAVTMTAQASGAAISDMALTADSMSGSLKIGAKDMQHAFDILVAGGKAGKFELKDMASELPSLLPAFATLGYKGTAGLEKMVAMLQVLRNQTGTSGEAATNLQNILQKMYSADTATKFKKFGIDLPKSLDKARKSGKDVIDVLLDMSMIATKGDLSKLTLLFPDAQMQAGVRGLITQRQEMNKLNASLKNVDGSTMRDFAQVIGDSKAKLQDLNNEWDRLVKNVGSGVAKVASPALSYINEQMDANRKASEAESERIKAVQSEATGYKGAWNARNPNAWPWEAGNAYFEATKRVKSGEQKDVMAEFTDGPPRQWPKAPGSVASALSENELLQQQMDAALVGTNGAPNIGTVISDQITQGGGAAGKAAADTMQSQAGAIGAAIGSAIVSKISGALGSFMANPGGGMPRSTGQALQQQTNGQFLDQP</sequence>
<dbReference type="Proteomes" id="UP000655037">
    <property type="component" value="Unassembled WGS sequence"/>
</dbReference>
<dbReference type="EMBL" id="JACXXJ020000005">
    <property type="protein sequence ID" value="MBF2715733.1"/>
    <property type="molecule type" value="Genomic_DNA"/>
</dbReference>
<protein>
    <submittedName>
        <fullName evidence="5">Phage tail tape measure protein</fullName>
    </submittedName>
</protein>
<feature type="region of interest" description="Disordered" evidence="3">
    <location>
        <begin position="1"/>
        <end position="33"/>
    </location>
</feature>
<evidence type="ECO:0000256" key="1">
    <source>
        <dbReference type="ARBA" id="ARBA00022612"/>
    </source>
</evidence>